<accession>A0A0D2MVC5</accession>
<dbReference type="RefSeq" id="XP_013903486.1">
    <property type="nucleotide sequence ID" value="XM_014048032.1"/>
</dbReference>
<proteinExistence type="predicted"/>
<evidence type="ECO:0000313" key="3">
    <source>
        <dbReference type="Proteomes" id="UP000054498"/>
    </source>
</evidence>
<protein>
    <submittedName>
        <fullName evidence="2">Uncharacterized protein</fullName>
    </submittedName>
</protein>
<organism evidence="2 3">
    <name type="scientific">Monoraphidium neglectum</name>
    <dbReference type="NCBI Taxonomy" id="145388"/>
    <lineage>
        <taxon>Eukaryota</taxon>
        <taxon>Viridiplantae</taxon>
        <taxon>Chlorophyta</taxon>
        <taxon>core chlorophytes</taxon>
        <taxon>Chlorophyceae</taxon>
        <taxon>CS clade</taxon>
        <taxon>Sphaeropleales</taxon>
        <taxon>Selenastraceae</taxon>
        <taxon>Monoraphidium</taxon>
    </lineage>
</organism>
<evidence type="ECO:0000256" key="1">
    <source>
        <dbReference type="SAM" id="MobiDB-lite"/>
    </source>
</evidence>
<gene>
    <name evidence="2" type="ORF">MNEG_3498</name>
</gene>
<dbReference type="GeneID" id="25736376"/>
<dbReference type="EMBL" id="KK100660">
    <property type="protein sequence ID" value="KIZ04467.1"/>
    <property type="molecule type" value="Genomic_DNA"/>
</dbReference>
<feature type="compositionally biased region" description="Gly residues" evidence="1">
    <location>
        <begin position="356"/>
        <end position="371"/>
    </location>
</feature>
<evidence type="ECO:0000313" key="2">
    <source>
        <dbReference type="EMBL" id="KIZ04467.1"/>
    </source>
</evidence>
<keyword evidence="3" id="KW-1185">Reference proteome</keyword>
<reference evidence="2 3" key="1">
    <citation type="journal article" date="2013" name="BMC Genomics">
        <title>Reconstruction of the lipid metabolism for the microalga Monoraphidium neglectum from its genome sequence reveals characteristics suitable for biofuel production.</title>
        <authorList>
            <person name="Bogen C."/>
            <person name="Al-Dilaimi A."/>
            <person name="Albersmeier A."/>
            <person name="Wichmann J."/>
            <person name="Grundmann M."/>
            <person name="Rupp O."/>
            <person name="Lauersen K.J."/>
            <person name="Blifernez-Klassen O."/>
            <person name="Kalinowski J."/>
            <person name="Goesmann A."/>
            <person name="Mussgnug J.H."/>
            <person name="Kruse O."/>
        </authorList>
    </citation>
    <scope>NUCLEOTIDE SEQUENCE [LARGE SCALE GENOMIC DNA]</scope>
    <source>
        <strain evidence="2 3">SAG 48.87</strain>
    </source>
</reference>
<name>A0A0D2MVC5_9CHLO</name>
<dbReference type="Proteomes" id="UP000054498">
    <property type="component" value="Unassembled WGS sequence"/>
</dbReference>
<dbReference type="KEGG" id="mng:MNEG_3498"/>
<feature type="region of interest" description="Disordered" evidence="1">
    <location>
        <begin position="48"/>
        <end position="70"/>
    </location>
</feature>
<feature type="compositionally biased region" description="Low complexity" evidence="1">
    <location>
        <begin position="402"/>
        <end position="422"/>
    </location>
</feature>
<feature type="compositionally biased region" description="Polar residues" evidence="1">
    <location>
        <begin position="59"/>
        <end position="70"/>
    </location>
</feature>
<feature type="region of interest" description="Disordered" evidence="1">
    <location>
        <begin position="346"/>
        <end position="423"/>
    </location>
</feature>
<dbReference type="AlphaFoldDB" id="A0A0D2MVC5"/>
<sequence>MQRLPAAFGTCTLTMRAAAPPTAMAHRLRAVVPACRPRRARVAIVTTSPPKAREADPVTTATDVSSAGNTTNPSNIKILTSFSSISNSTSADAPTPPSWARYGPLRKADLVPAAALRDGKTWAANINYLACDANSLSARSLRIKADAQRKWANHTNGLLPGAERASLARLSAATAMLGDAMAAGAGCDEAQLAAVLAVRKALPAAEPAWLPPRPRHPREAPTLRTQCASDAQALGLLATVVATLHADGLEGHLADLNNADPKCMGFVSGSVYNAVQQFVAMSRHTANLCAASRDALASGVVRRAEAVQRACAAADEALRQADAIAAGAAARLAFPLEEHLSAACGDDDDEYAAQGPSGGKGGDQQQGGDGPDAGTPAIIVRRGPKPDGNLDGGEGAQAQPEPARTASSGRRAAAPGGPCSRPQRALGWAKAALARGFGLCGRA</sequence>